<organism evidence="2 3">
    <name type="scientific">Alternaria tenuissima</name>
    <dbReference type="NCBI Taxonomy" id="119927"/>
    <lineage>
        <taxon>Eukaryota</taxon>
        <taxon>Fungi</taxon>
        <taxon>Dikarya</taxon>
        <taxon>Ascomycota</taxon>
        <taxon>Pezizomycotina</taxon>
        <taxon>Dothideomycetes</taxon>
        <taxon>Pleosporomycetidae</taxon>
        <taxon>Pleosporales</taxon>
        <taxon>Pleosporineae</taxon>
        <taxon>Pleosporaceae</taxon>
        <taxon>Alternaria</taxon>
        <taxon>Alternaria sect. Alternaria</taxon>
        <taxon>Alternaria alternata complex</taxon>
    </lineage>
</organism>
<comment type="caution">
    <text evidence="2">The sequence shown here is derived from an EMBL/GenBank/DDBJ whole genome shotgun (WGS) entry which is preliminary data.</text>
</comment>
<sequence length="202" mass="22753">MTTPPHQIEQPWPSIDDSIISAILNKNDAELTRILRSNPDWPPNERHLAYPHDKAAISGLPVFKTFVEHFPQTKHWDCNHTGNLVGIAALYGDVALLRFCLEELGHEADEGRWLSVPALDAVEHLKDTLVTPGHKKEVTRLLELHGATPKGTFKRRAKKGKNLGLFEQAMRLIKRRPSGQSKAQEPLDITESRECLAPLKEQ</sequence>
<name>A0A4Q4MA19_9PLEO</name>
<dbReference type="Proteomes" id="UP000292402">
    <property type="component" value="Unassembled WGS sequence"/>
</dbReference>
<evidence type="ECO:0000313" key="2">
    <source>
        <dbReference type="EMBL" id="RYN45954.1"/>
    </source>
</evidence>
<accession>A0A4Q4MA19</accession>
<feature type="region of interest" description="Disordered" evidence="1">
    <location>
        <begin position="175"/>
        <end position="202"/>
    </location>
</feature>
<evidence type="ECO:0000256" key="1">
    <source>
        <dbReference type="SAM" id="MobiDB-lite"/>
    </source>
</evidence>
<protein>
    <submittedName>
        <fullName evidence="2">Uncharacterized protein</fullName>
    </submittedName>
</protein>
<evidence type="ECO:0000313" key="3">
    <source>
        <dbReference type="Proteomes" id="UP000292402"/>
    </source>
</evidence>
<feature type="compositionally biased region" description="Basic and acidic residues" evidence="1">
    <location>
        <begin position="190"/>
        <end position="202"/>
    </location>
</feature>
<reference evidence="3" key="1">
    <citation type="journal article" date="2019" name="bioRxiv">
        <title>Genomics, evolutionary history and diagnostics of the Alternaria alternata species group including apple and Asian pear pathotypes.</title>
        <authorList>
            <person name="Armitage A.D."/>
            <person name="Cockerton H.M."/>
            <person name="Sreenivasaprasad S."/>
            <person name="Woodhall J.W."/>
            <person name="Lane C.R."/>
            <person name="Harrison R.J."/>
            <person name="Clarkson J.P."/>
        </authorList>
    </citation>
    <scope>NUCLEOTIDE SEQUENCE [LARGE SCALE GENOMIC DNA]</scope>
    <source>
        <strain evidence="3">FERA 1082</strain>
    </source>
</reference>
<dbReference type="EMBL" id="PDXA01000031">
    <property type="protein sequence ID" value="RYN45954.1"/>
    <property type="molecule type" value="Genomic_DNA"/>
</dbReference>
<proteinExistence type="predicted"/>
<dbReference type="AlphaFoldDB" id="A0A4Q4MA19"/>
<gene>
    <name evidence="2" type="ORF">AA0114_g8579</name>
</gene>